<protein>
    <recommendedName>
        <fullName evidence="4">YbbR-like domain-containing protein</fullName>
    </recommendedName>
</protein>
<dbReference type="EMBL" id="JAABOQ010000004">
    <property type="protein sequence ID" value="NER17602.1"/>
    <property type="molecule type" value="Genomic_DNA"/>
</dbReference>
<dbReference type="RefSeq" id="WP_164032280.1">
    <property type="nucleotide sequence ID" value="NZ_JAABOQ010000004.1"/>
</dbReference>
<evidence type="ECO:0000256" key="1">
    <source>
        <dbReference type="SAM" id="Phobius"/>
    </source>
</evidence>
<organism evidence="2 3">
    <name type="scientific">Spongiivirga citrea</name>
    <dbReference type="NCBI Taxonomy" id="1481457"/>
    <lineage>
        <taxon>Bacteria</taxon>
        <taxon>Pseudomonadati</taxon>
        <taxon>Bacteroidota</taxon>
        <taxon>Flavobacteriia</taxon>
        <taxon>Flavobacteriales</taxon>
        <taxon>Flavobacteriaceae</taxon>
        <taxon>Spongiivirga</taxon>
    </lineage>
</organism>
<gene>
    <name evidence="2" type="ORF">GWK10_10295</name>
</gene>
<evidence type="ECO:0000313" key="3">
    <source>
        <dbReference type="Proteomes" id="UP000474296"/>
    </source>
</evidence>
<keyword evidence="1" id="KW-0472">Membrane</keyword>
<dbReference type="Pfam" id="PF07949">
    <property type="entry name" value="YbbR"/>
    <property type="match status" value="1"/>
</dbReference>
<dbReference type="InterPro" id="IPR053154">
    <property type="entry name" value="c-di-AMP_regulator"/>
</dbReference>
<feature type="transmembrane region" description="Helical" evidence="1">
    <location>
        <begin position="17"/>
        <end position="34"/>
    </location>
</feature>
<dbReference type="PANTHER" id="PTHR37804">
    <property type="entry name" value="CDAA REGULATORY PROTEIN CDAR"/>
    <property type="match status" value="1"/>
</dbReference>
<accession>A0A6M0CJ58</accession>
<name>A0A6M0CJ58_9FLAO</name>
<dbReference type="Proteomes" id="UP000474296">
    <property type="component" value="Unassembled WGS sequence"/>
</dbReference>
<evidence type="ECO:0008006" key="4">
    <source>
        <dbReference type="Google" id="ProtNLM"/>
    </source>
</evidence>
<keyword evidence="1" id="KW-0812">Transmembrane</keyword>
<reference evidence="2 3" key="1">
    <citation type="submission" date="2020-01" db="EMBL/GenBank/DDBJ databases">
        <title>Spongiivirga citrea KCTC 32990T.</title>
        <authorList>
            <person name="Wang G."/>
        </authorList>
    </citation>
    <scope>NUCLEOTIDE SEQUENCE [LARGE SCALE GENOMIC DNA]</scope>
    <source>
        <strain evidence="2 3">KCTC 32990</strain>
    </source>
</reference>
<proteinExistence type="predicted"/>
<comment type="caution">
    <text evidence="2">The sequence shown here is derived from an EMBL/GenBank/DDBJ whole genome shotgun (WGS) entry which is preliminary data.</text>
</comment>
<evidence type="ECO:0000313" key="2">
    <source>
        <dbReference type="EMBL" id="NER17602.1"/>
    </source>
</evidence>
<dbReference type="PANTHER" id="PTHR37804:SF1">
    <property type="entry name" value="CDAA REGULATORY PROTEIN CDAR"/>
    <property type="match status" value="1"/>
</dbReference>
<sequence>MDIIKTFISQLKKQHKLNVFALFLLISFLLWSLIKLSQQYETNIEFNLRYQNVPETKTLLGDPSKTVNVELKSNGFRLLKYGFFKPYLSVDLADANALKEDKHFLLLNQNVPKLQRQFPNEIKIGQLSPDSVIVQFGINKTKSIALKPKIDLSFKAGYNLTAPVTIEPEMVEINGREDLVDAITELETEALILKNIDSDFIEKLDINIPDSLDIINFSTTNIVVSGVVGKFTEGTVEVPITVLNVPEGVSVKLFPAGLKVSYNVSLKNYKDINADSFTISCDYNDIKEAGAVLIPKLRSTTDKVTNYQLLSSSVDYLIKK</sequence>
<keyword evidence="1" id="KW-1133">Transmembrane helix</keyword>
<dbReference type="Gene3D" id="2.170.120.40">
    <property type="entry name" value="YbbR-like domain"/>
    <property type="match status" value="1"/>
</dbReference>
<keyword evidence="3" id="KW-1185">Reference proteome</keyword>
<dbReference type="AlphaFoldDB" id="A0A6M0CJ58"/>
<dbReference type="InterPro" id="IPR012505">
    <property type="entry name" value="YbbR"/>
</dbReference>